<evidence type="ECO:0000313" key="1">
    <source>
        <dbReference type="EMBL" id="MYM92781.1"/>
    </source>
</evidence>
<dbReference type="RefSeq" id="WP_161082038.1">
    <property type="nucleotide sequence ID" value="NZ_WWCX01000001.1"/>
</dbReference>
<dbReference type="Proteomes" id="UP000447355">
    <property type="component" value="Unassembled WGS sequence"/>
</dbReference>
<sequence length="152" mass="16802">MSQHDCRLSGIINTNEATTIEMIHSAMAPFLQVKHVDFEQAMNEGSIEFDGGSLSLNIDFACAGSEYRDAELDTLFAKLSAMVDGPNWLEVFDYDTGNIEDARVPHFLGSTDERKLAQLQYALVEFGQWAEPVIGKDAVMAVEAMVLAKPRN</sequence>
<dbReference type="AlphaFoldDB" id="A0A845GFQ5"/>
<gene>
    <name evidence="1" type="ORF">GTP90_02765</name>
</gene>
<accession>A0A845GFQ5</accession>
<dbReference type="EMBL" id="WWCX01000001">
    <property type="protein sequence ID" value="MYM92781.1"/>
    <property type="molecule type" value="Genomic_DNA"/>
</dbReference>
<name>A0A845GFQ5_9BURK</name>
<evidence type="ECO:0000313" key="2">
    <source>
        <dbReference type="Proteomes" id="UP000447355"/>
    </source>
</evidence>
<comment type="caution">
    <text evidence="1">The sequence shown here is derived from an EMBL/GenBank/DDBJ whole genome shotgun (WGS) entry which is preliminary data.</text>
</comment>
<organism evidence="1 2">
    <name type="scientific">Duganella vulcania</name>
    <dbReference type="NCBI Taxonomy" id="2692166"/>
    <lineage>
        <taxon>Bacteria</taxon>
        <taxon>Pseudomonadati</taxon>
        <taxon>Pseudomonadota</taxon>
        <taxon>Betaproteobacteria</taxon>
        <taxon>Burkholderiales</taxon>
        <taxon>Oxalobacteraceae</taxon>
        <taxon>Telluria group</taxon>
        <taxon>Duganella</taxon>
    </lineage>
</organism>
<reference evidence="1" key="1">
    <citation type="submission" date="2019-12" db="EMBL/GenBank/DDBJ databases">
        <title>Novel species isolated from a subtropical stream in China.</title>
        <authorList>
            <person name="Lu H."/>
        </authorList>
    </citation>
    <scope>NUCLEOTIDE SEQUENCE [LARGE SCALE GENOMIC DNA]</scope>
    <source>
        <strain evidence="1">FT81W</strain>
    </source>
</reference>
<protein>
    <submittedName>
        <fullName evidence="1">Uncharacterized protein</fullName>
    </submittedName>
</protein>
<proteinExistence type="predicted"/>